<dbReference type="EMBL" id="GBXM01069252">
    <property type="protein sequence ID" value="JAH39325.1"/>
    <property type="molecule type" value="Transcribed_RNA"/>
</dbReference>
<proteinExistence type="predicted"/>
<evidence type="ECO:0000313" key="1">
    <source>
        <dbReference type="EMBL" id="JAH39325.1"/>
    </source>
</evidence>
<dbReference type="AlphaFoldDB" id="A0A0E9SF82"/>
<reference evidence="1" key="1">
    <citation type="submission" date="2014-11" db="EMBL/GenBank/DDBJ databases">
        <authorList>
            <person name="Amaro Gonzalez C."/>
        </authorList>
    </citation>
    <scope>NUCLEOTIDE SEQUENCE</scope>
</reference>
<protein>
    <submittedName>
        <fullName evidence="1">Uncharacterized protein</fullName>
    </submittedName>
</protein>
<sequence>MVSSFEQATTATSSQPTAGEVDWHYFRCC</sequence>
<accession>A0A0E9SF82</accession>
<name>A0A0E9SF82_ANGAN</name>
<reference evidence="1" key="2">
    <citation type="journal article" date="2015" name="Fish Shellfish Immunol.">
        <title>Early steps in the European eel (Anguilla anguilla)-Vibrio vulnificus interaction in the gills: Role of the RtxA13 toxin.</title>
        <authorList>
            <person name="Callol A."/>
            <person name="Pajuelo D."/>
            <person name="Ebbesson L."/>
            <person name="Teles M."/>
            <person name="MacKenzie S."/>
            <person name="Amaro C."/>
        </authorList>
    </citation>
    <scope>NUCLEOTIDE SEQUENCE</scope>
</reference>
<organism evidence="1">
    <name type="scientific">Anguilla anguilla</name>
    <name type="common">European freshwater eel</name>
    <name type="synonym">Muraena anguilla</name>
    <dbReference type="NCBI Taxonomy" id="7936"/>
    <lineage>
        <taxon>Eukaryota</taxon>
        <taxon>Metazoa</taxon>
        <taxon>Chordata</taxon>
        <taxon>Craniata</taxon>
        <taxon>Vertebrata</taxon>
        <taxon>Euteleostomi</taxon>
        <taxon>Actinopterygii</taxon>
        <taxon>Neopterygii</taxon>
        <taxon>Teleostei</taxon>
        <taxon>Anguilliformes</taxon>
        <taxon>Anguillidae</taxon>
        <taxon>Anguilla</taxon>
    </lineage>
</organism>